<protein>
    <submittedName>
        <fullName evidence="2">Magnesium chelatase accessory protein</fullName>
    </submittedName>
</protein>
<dbReference type="Gene3D" id="3.40.50.1820">
    <property type="entry name" value="alpha/beta hydrolase"/>
    <property type="match status" value="1"/>
</dbReference>
<dbReference type="AlphaFoldDB" id="A0A7W6S3S8"/>
<comment type="caution">
    <text evidence="2">The sequence shown here is derived from an EMBL/GenBank/DDBJ whole genome shotgun (WGS) entry which is preliminary data.</text>
</comment>
<reference evidence="2 3" key="1">
    <citation type="submission" date="2020-08" db="EMBL/GenBank/DDBJ databases">
        <title>Genome sequencing of Purple Non-Sulfur Bacteria from various extreme environments.</title>
        <authorList>
            <person name="Mayer M."/>
        </authorList>
    </citation>
    <scope>NUCLEOTIDE SEQUENCE [LARGE SCALE GENOMIC DNA]</scope>
    <source>
        <strain evidence="2 3">JA135</strain>
    </source>
</reference>
<feature type="domain" description="AB hydrolase-1" evidence="1">
    <location>
        <begin position="44"/>
        <end position="284"/>
    </location>
</feature>
<evidence type="ECO:0000313" key="2">
    <source>
        <dbReference type="EMBL" id="MBB4287619.1"/>
    </source>
</evidence>
<evidence type="ECO:0000313" key="3">
    <source>
        <dbReference type="Proteomes" id="UP000555728"/>
    </source>
</evidence>
<dbReference type="SUPFAM" id="SSF53474">
    <property type="entry name" value="alpha/beta-Hydrolases"/>
    <property type="match status" value="1"/>
</dbReference>
<accession>A0A7W6S3S8</accession>
<organism evidence="2 3">
    <name type="scientific">Roseospira goensis</name>
    <dbReference type="NCBI Taxonomy" id="391922"/>
    <lineage>
        <taxon>Bacteria</taxon>
        <taxon>Pseudomonadati</taxon>
        <taxon>Pseudomonadota</taxon>
        <taxon>Alphaproteobacteria</taxon>
        <taxon>Rhodospirillales</taxon>
        <taxon>Rhodospirillaceae</taxon>
        <taxon>Roseospira</taxon>
    </lineage>
</organism>
<dbReference type="InterPro" id="IPR029058">
    <property type="entry name" value="AB_hydrolase_fold"/>
</dbReference>
<dbReference type="Proteomes" id="UP000555728">
    <property type="component" value="Unassembled WGS sequence"/>
</dbReference>
<name>A0A7W6S3S8_9PROT</name>
<dbReference type="InterPro" id="IPR017497">
    <property type="entry name" value="BchO"/>
</dbReference>
<proteinExistence type="predicted"/>
<dbReference type="PANTHER" id="PTHR46438:SF11">
    <property type="entry name" value="LIPASE-RELATED"/>
    <property type="match status" value="1"/>
</dbReference>
<dbReference type="EMBL" id="JACIGI010000043">
    <property type="protein sequence ID" value="MBB4287619.1"/>
    <property type="molecule type" value="Genomic_DNA"/>
</dbReference>
<dbReference type="RefSeq" id="WP_184437554.1">
    <property type="nucleotide sequence ID" value="NZ_JACIGI010000043.1"/>
</dbReference>
<dbReference type="Pfam" id="PF12697">
    <property type="entry name" value="Abhydrolase_6"/>
    <property type="match status" value="1"/>
</dbReference>
<dbReference type="InterPro" id="IPR000073">
    <property type="entry name" value="AB_hydrolase_1"/>
</dbReference>
<dbReference type="NCBIfam" id="TIGR03056">
    <property type="entry name" value="bchO_mg_che_rel"/>
    <property type="match status" value="1"/>
</dbReference>
<keyword evidence="3" id="KW-1185">Reference proteome</keyword>
<dbReference type="PANTHER" id="PTHR46438">
    <property type="entry name" value="ALPHA/BETA-HYDROLASES SUPERFAMILY PROTEIN"/>
    <property type="match status" value="1"/>
</dbReference>
<sequence>MVFRARRPDWETVGGDWPNRAHSRFLLAHGFRWHVQLAGRGPVLLLLHGTGASTHSFRDLLAPLAAHFTVVIPDLPGHGFTANPPASSFTLPGMGRSVAALLHQLRLSPDLVLGHSAGAAILIRMALDRHIHPKAIISLNGALLPFKGSSGHWFSGLAKLLLMNPLVPRVFAWSATDTRRVESLIRDTGSDIDARGLELYARLFREPGHVGGALAMMANWDLRALRDLVAHLDTPLHLVVAEHDRTVSPADADLIAARAGDADLRVLPGLGHLAHEERPDVIVDLILDLARRHGVLSDKTPAAVCVGPGRCETG</sequence>
<evidence type="ECO:0000259" key="1">
    <source>
        <dbReference type="Pfam" id="PF12697"/>
    </source>
</evidence>
<gene>
    <name evidence="2" type="ORF">GGD88_003371</name>
</gene>